<sequence length="309" mass="33531">MVRDCGLGPGSLAGGPLRDQSRATATVSGLRHRLCLRHKDAFHAPLLWPFHINLMSLDDMEPGAPSEMAFYSACIDGDLRKIGKLLASGLPTRTLEHGLSLATGAANPDVVAALFDAGAPMTAFAIDALGGKDGEQHPDVVRHYLDRGLNPNPRELLLRGADPNRRGPKKVAPLATALEIACKDDTSLFDLFVEYGANIEPSLFFQAIRPREVDGEFKTKFLLGKGLNPNTTSPEWGTPLHCAVYIAKEGIVKILLDAGADPAARSKCRQFGDKSQSEVAETRMKYTTNVPDLQASFLTILELLQTYQR</sequence>
<keyword evidence="1" id="KW-0677">Repeat</keyword>
<gene>
    <name evidence="4" type="ORF">An12g02950</name>
</gene>
<dbReference type="SMART" id="SM00248">
    <property type="entry name" value="ANK"/>
    <property type="match status" value="3"/>
</dbReference>
<dbReference type="InterPro" id="IPR036770">
    <property type="entry name" value="Ankyrin_rpt-contain_sf"/>
</dbReference>
<dbReference type="PANTHER" id="PTHR24123">
    <property type="entry name" value="ANKYRIN REPEAT-CONTAINING"/>
    <property type="match status" value="1"/>
</dbReference>
<accession>A0AAJ6QFT8</accession>
<reference evidence="4" key="2">
    <citation type="submission" date="2025-08" db="UniProtKB">
        <authorList>
            <consortium name="RefSeq"/>
        </authorList>
    </citation>
    <scope>IDENTIFICATION</scope>
</reference>
<dbReference type="PANTHER" id="PTHR24123:SF33">
    <property type="entry name" value="PROTEIN HOS4"/>
    <property type="match status" value="1"/>
</dbReference>
<protein>
    <submittedName>
        <fullName evidence="4">Uncharacterized protein</fullName>
    </submittedName>
</protein>
<dbReference type="GeneID" id="4985646"/>
<evidence type="ECO:0000256" key="1">
    <source>
        <dbReference type="ARBA" id="ARBA00022737"/>
    </source>
</evidence>
<name>A0AAJ6QFT8_ASPNG</name>
<evidence type="ECO:0000256" key="3">
    <source>
        <dbReference type="PROSITE-ProRule" id="PRU00023"/>
    </source>
</evidence>
<evidence type="ECO:0000256" key="2">
    <source>
        <dbReference type="ARBA" id="ARBA00023043"/>
    </source>
</evidence>
<dbReference type="VEuPathDB" id="FungiDB:An12g02950"/>
<dbReference type="AlphaFoldDB" id="A0AAJ6QFT8"/>
<dbReference type="RefSeq" id="XP_001395374.3">
    <property type="nucleotide sequence ID" value="XM_001395337.3"/>
</dbReference>
<proteinExistence type="predicted"/>
<dbReference type="InterPro" id="IPR051165">
    <property type="entry name" value="Multifunctional_ANK_Repeat"/>
</dbReference>
<dbReference type="Gene3D" id="1.25.40.20">
    <property type="entry name" value="Ankyrin repeat-containing domain"/>
    <property type="match status" value="2"/>
</dbReference>
<keyword evidence="2 3" id="KW-0040">ANK repeat</keyword>
<evidence type="ECO:0000313" key="4">
    <source>
        <dbReference type="RefSeq" id="XP_001395374.3"/>
    </source>
</evidence>
<dbReference type="SUPFAM" id="SSF48403">
    <property type="entry name" value="Ankyrin repeat"/>
    <property type="match status" value="1"/>
</dbReference>
<dbReference type="PROSITE" id="PS50088">
    <property type="entry name" value="ANK_REPEAT"/>
    <property type="match status" value="1"/>
</dbReference>
<feature type="repeat" description="ANK" evidence="3">
    <location>
        <begin position="235"/>
        <end position="267"/>
    </location>
</feature>
<organism evidence="4">
    <name type="scientific">Aspergillus niger</name>
    <dbReference type="NCBI Taxonomy" id="5061"/>
    <lineage>
        <taxon>Eukaryota</taxon>
        <taxon>Fungi</taxon>
        <taxon>Dikarya</taxon>
        <taxon>Ascomycota</taxon>
        <taxon>Pezizomycotina</taxon>
        <taxon>Eurotiomycetes</taxon>
        <taxon>Eurotiomycetidae</taxon>
        <taxon>Eurotiales</taxon>
        <taxon>Aspergillaceae</taxon>
        <taxon>Aspergillus</taxon>
        <taxon>Aspergillus subgen. Circumdati</taxon>
    </lineage>
</organism>
<dbReference type="InterPro" id="IPR002110">
    <property type="entry name" value="Ankyrin_rpt"/>
</dbReference>
<dbReference type="PROSITE" id="PS50297">
    <property type="entry name" value="ANK_REP_REGION"/>
    <property type="match status" value="1"/>
</dbReference>
<dbReference type="Pfam" id="PF00023">
    <property type="entry name" value="Ank"/>
    <property type="match status" value="1"/>
</dbReference>
<dbReference type="KEGG" id="ang:An12g02950"/>
<reference evidence="4" key="1">
    <citation type="submission" date="2025-02" db="EMBL/GenBank/DDBJ databases">
        <authorList>
            <consortium name="NCBI Genome Project"/>
        </authorList>
    </citation>
    <scope>NUCLEOTIDE SEQUENCE</scope>
</reference>